<evidence type="ECO:0000313" key="4">
    <source>
        <dbReference type="Proteomes" id="UP000289738"/>
    </source>
</evidence>
<dbReference type="Gramene" id="arahy.Tifrunner.gnm2.ann2.Ah08g019100.1">
    <property type="protein sequence ID" value="arahy.Tifrunner.gnm2.ann2.Ah08g019100.1-CDS"/>
    <property type="gene ID" value="arahy.Tifrunner.gnm2.ann2.Ah08g019100"/>
</dbReference>
<evidence type="ECO:0000313" key="3">
    <source>
        <dbReference type="EMBL" id="RYR41246.1"/>
    </source>
</evidence>
<feature type="signal peptide" evidence="2">
    <location>
        <begin position="1"/>
        <end position="24"/>
    </location>
</feature>
<keyword evidence="2" id="KW-0732">Signal</keyword>
<name>A0A445BRH4_ARAHY</name>
<evidence type="ECO:0000256" key="1">
    <source>
        <dbReference type="ARBA" id="ARBA00010582"/>
    </source>
</evidence>
<dbReference type="AlphaFoldDB" id="A0A445BRH4"/>
<sequence length="102" mass="11202">MALSKLLPVSLILSFLLLQHLIEDNQLVSSEGLHGSLNVEKIDCNEACDVRCSKSSRPDLCKRACGTCCQRCNCVPPGYSGNQRACPCYYNQITHGGKRKCP</sequence>
<evidence type="ECO:0008006" key="5">
    <source>
        <dbReference type="Google" id="ProtNLM"/>
    </source>
</evidence>
<proteinExistence type="inferred from homology"/>
<gene>
    <name evidence="3" type="ORF">Ahy_A08g037646</name>
</gene>
<comment type="similarity">
    <text evidence="1">Belongs to the GASA family.</text>
</comment>
<dbReference type="PANTHER" id="PTHR23201">
    <property type="entry name" value="EXTENSIN, PROLINE-RICH PROTEIN"/>
    <property type="match status" value="1"/>
</dbReference>
<dbReference type="EMBL" id="SDMP01000008">
    <property type="protein sequence ID" value="RYR41246.1"/>
    <property type="molecule type" value="Genomic_DNA"/>
</dbReference>
<keyword evidence="4" id="KW-1185">Reference proteome</keyword>
<protein>
    <recommendedName>
        <fullName evidence="5">Snakin-2</fullName>
    </recommendedName>
</protein>
<dbReference type="OrthoDB" id="625265at2759"/>
<accession>A0A445BRH4</accession>
<dbReference type="Proteomes" id="UP000289738">
    <property type="component" value="Chromosome A08"/>
</dbReference>
<feature type="chain" id="PRO_5019219730" description="Snakin-2" evidence="2">
    <location>
        <begin position="25"/>
        <end position="102"/>
    </location>
</feature>
<comment type="caution">
    <text evidence="3">The sequence shown here is derived from an EMBL/GenBank/DDBJ whole genome shotgun (WGS) entry which is preliminary data.</text>
</comment>
<organism evidence="3 4">
    <name type="scientific">Arachis hypogaea</name>
    <name type="common">Peanut</name>
    <dbReference type="NCBI Taxonomy" id="3818"/>
    <lineage>
        <taxon>Eukaryota</taxon>
        <taxon>Viridiplantae</taxon>
        <taxon>Streptophyta</taxon>
        <taxon>Embryophyta</taxon>
        <taxon>Tracheophyta</taxon>
        <taxon>Spermatophyta</taxon>
        <taxon>Magnoliopsida</taxon>
        <taxon>eudicotyledons</taxon>
        <taxon>Gunneridae</taxon>
        <taxon>Pentapetalae</taxon>
        <taxon>rosids</taxon>
        <taxon>fabids</taxon>
        <taxon>Fabales</taxon>
        <taxon>Fabaceae</taxon>
        <taxon>Papilionoideae</taxon>
        <taxon>50 kb inversion clade</taxon>
        <taxon>dalbergioids sensu lato</taxon>
        <taxon>Dalbergieae</taxon>
        <taxon>Pterocarpus clade</taxon>
        <taxon>Arachis</taxon>
    </lineage>
</organism>
<dbReference type="SMR" id="A0A445BRH4"/>
<dbReference type="InterPro" id="IPR003854">
    <property type="entry name" value="GASA"/>
</dbReference>
<dbReference type="Pfam" id="PF02704">
    <property type="entry name" value="GASA"/>
    <property type="match status" value="1"/>
</dbReference>
<evidence type="ECO:0000256" key="2">
    <source>
        <dbReference type="SAM" id="SignalP"/>
    </source>
</evidence>
<dbReference type="PANTHER" id="PTHR23201:SF2">
    <property type="entry name" value="GIBBERELLIN-REGULATED PROTEIN 1-RELATED"/>
    <property type="match status" value="1"/>
</dbReference>
<dbReference type="STRING" id="3818.A0A445BRH4"/>
<reference evidence="3 4" key="1">
    <citation type="submission" date="2019-01" db="EMBL/GenBank/DDBJ databases">
        <title>Sequencing of cultivated peanut Arachis hypogaea provides insights into genome evolution and oil improvement.</title>
        <authorList>
            <person name="Chen X."/>
        </authorList>
    </citation>
    <scope>NUCLEOTIDE SEQUENCE [LARGE SCALE GENOMIC DNA]</scope>
    <source>
        <strain evidence="4">cv. Fuhuasheng</strain>
        <tissue evidence="3">Leaves</tissue>
    </source>
</reference>